<accession>A0A934UP91</accession>
<evidence type="ECO:0000313" key="2">
    <source>
        <dbReference type="EMBL" id="MBK0380890.1"/>
    </source>
</evidence>
<keyword evidence="1" id="KW-1133">Transmembrane helix</keyword>
<name>A0A934UP91_9SPHI</name>
<proteinExistence type="predicted"/>
<gene>
    <name evidence="2" type="ORF">I5M19_16315</name>
</gene>
<reference evidence="2" key="1">
    <citation type="submission" date="2020-12" db="EMBL/GenBank/DDBJ databases">
        <title>Bacterial novel species Mucilaginibacter sp. SD-g isolated from soil.</title>
        <authorList>
            <person name="Jung H.-Y."/>
        </authorList>
    </citation>
    <scope>NUCLEOTIDE SEQUENCE</scope>
    <source>
        <strain evidence="2">SD-g</strain>
    </source>
</reference>
<feature type="transmembrane region" description="Helical" evidence="1">
    <location>
        <begin position="108"/>
        <end position="130"/>
    </location>
</feature>
<comment type="caution">
    <text evidence="2">The sequence shown here is derived from an EMBL/GenBank/DDBJ whole genome shotgun (WGS) entry which is preliminary data.</text>
</comment>
<keyword evidence="3" id="KW-1185">Reference proteome</keyword>
<dbReference type="Proteomes" id="UP000613193">
    <property type="component" value="Unassembled WGS sequence"/>
</dbReference>
<feature type="transmembrane region" description="Helical" evidence="1">
    <location>
        <begin position="6"/>
        <end position="28"/>
    </location>
</feature>
<keyword evidence="1" id="KW-0472">Membrane</keyword>
<protein>
    <submittedName>
        <fullName evidence="2">Uncharacterized protein</fullName>
    </submittedName>
</protein>
<keyword evidence="1" id="KW-0812">Transmembrane</keyword>
<sequence>MEVLYLLITLINSIFIKSLFISILSIMLAGRILKTDTRNAFAIIKGLILVYAGLNIIYYFIAYFSPATMVSFWGRGMGNYSFAYYLMFAANTLLPLLLFFKKLGRNKFVLLTLSFLMNIGWVFELFIIYHTDIYRNYNGNQLSLNFLWFIVLNGFFIGSVMYAIGSAVKRK</sequence>
<feature type="transmembrane region" description="Helical" evidence="1">
    <location>
        <begin position="142"/>
        <end position="164"/>
    </location>
</feature>
<evidence type="ECO:0000256" key="1">
    <source>
        <dbReference type="SAM" id="Phobius"/>
    </source>
</evidence>
<organism evidence="2 3">
    <name type="scientific">Mucilaginibacter segetis</name>
    <dbReference type="NCBI Taxonomy" id="2793071"/>
    <lineage>
        <taxon>Bacteria</taxon>
        <taxon>Pseudomonadati</taxon>
        <taxon>Bacteroidota</taxon>
        <taxon>Sphingobacteriia</taxon>
        <taxon>Sphingobacteriales</taxon>
        <taxon>Sphingobacteriaceae</taxon>
        <taxon>Mucilaginibacter</taxon>
    </lineage>
</organism>
<feature type="transmembrane region" description="Helical" evidence="1">
    <location>
        <begin position="40"/>
        <end position="62"/>
    </location>
</feature>
<dbReference type="AlphaFoldDB" id="A0A934UP91"/>
<dbReference type="EMBL" id="JAEHFW010000003">
    <property type="protein sequence ID" value="MBK0380890.1"/>
    <property type="molecule type" value="Genomic_DNA"/>
</dbReference>
<dbReference type="RefSeq" id="WP_200067423.1">
    <property type="nucleotide sequence ID" value="NZ_JAEHFW010000003.1"/>
</dbReference>
<feature type="transmembrane region" description="Helical" evidence="1">
    <location>
        <begin position="82"/>
        <end position="101"/>
    </location>
</feature>
<evidence type="ECO:0000313" key="3">
    <source>
        <dbReference type="Proteomes" id="UP000613193"/>
    </source>
</evidence>